<reference evidence="2" key="2">
    <citation type="journal article" date="2019" name="Genome Biol. Evol.">
        <title>Day and night: Metabolic profiles and evolutionary relationships of six axenic non-marine cyanobacteria.</title>
        <authorList>
            <person name="Will S.E."/>
            <person name="Henke P."/>
            <person name="Boedeker C."/>
            <person name="Huang S."/>
            <person name="Brinkmann H."/>
            <person name="Rohde M."/>
            <person name="Jarek M."/>
            <person name="Friedl T."/>
            <person name="Seufert S."/>
            <person name="Schumacher M."/>
            <person name="Overmann J."/>
            <person name="Neumann-Schaal M."/>
            <person name="Petersen J."/>
        </authorList>
    </citation>
    <scope>NUCLEOTIDE SEQUENCE [LARGE SCALE GENOMIC DNA]</scope>
    <source>
        <strain evidence="2">PCC 7102</strain>
    </source>
</reference>
<comment type="caution">
    <text evidence="2">The sequence shown here is derived from an EMBL/GenBank/DDBJ whole genome shotgun (WGS) entry which is preliminary data.</text>
</comment>
<dbReference type="OrthoDB" id="3972913at2"/>
<sequence length="649" mass="73496">MSIHKSLSKTSPTASRAIPNAHEWQFPFPNTADFNFNYYHLLERASQTAIAQNNDPNIRIAIIGAGVAGLIAARELFRCGYTNIDIYEASERIGGRTYSIPAHNQYTTFEMGAMRMPFFTEPGSRNCVLDYYCTLFGITTQPFPDPASDAIASTGIYVNNGLGPDPKNPYTVPRLDIWLKQEPPPNPLLKTILDKWTHFANMVTKEVQKLYGTNQWEEFWHSLVNHYGAMNFRDLVYLEAIKEYKCSHPGYFGGLGMNEQEAWNFYVIGAGDGGWGAFYDISCLYPIRTLLFGFATNHQLIQGKFDINGNFAPGAEYKEITRDNFGLQLKSPNYLGVEALTESLFYEPVISPFVKNISLYQATQLYEGINLFTQSQVKAIQYLSKNNIQIVTDTMVSQYNAVIVTPPTWALEMSCVFQKFDSSALPPEVSLSLKESHWITSCKVFYPLKQRYWEQPNPNPNKDPIPQVINTDTFLQDVYGIAVTTKSHSDPGVLLVSYTWEDDAIKLEANQDDATLAKKCLGELDNILMNAENIQTPISPYVDTSKPVVIHWERKPTYRGCAKLYRQRSWNLDYALLTYNQQRSATSSLYFAGEAYSVEGGWTEPALRLGLDAVIHIVNNTDGTFLNGFDYNENYPQYPQWSPSFKTFA</sequence>
<keyword evidence="2" id="KW-0560">Oxidoreductase</keyword>
<dbReference type="GO" id="GO:0004497">
    <property type="term" value="F:monooxygenase activity"/>
    <property type="evidence" value="ECO:0007669"/>
    <property type="project" value="UniProtKB-KW"/>
</dbReference>
<dbReference type="Proteomes" id="UP000271624">
    <property type="component" value="Unassembled WGS sequence"/>
</dbReference>
<dbReference type="InterPro" id="IPR036188">
    <property type="entry name" value="FAD/NAD-bd_sf"/>
</dbReference>
<dbReference type="EMBL" id="RSCL01000005">
    <property type="protein sequence ID" value="RUT07233.1"/>
    <property type="molecule type" value="Genomic_DNA"/>
</dbReference>
<dbReference type="PANTHER" id="PTHR10742:SF342">
    <property type="entry name" value="AMINE OXIDASE"/>
    <property type="match status" value="1"/>
</dbReference>
<evidence type="ECO:0000259" key="1">
    <source>
        <dbReference type="Pfam" id="PF01593"/>
    </source>
</evidence>
<evidence type="ECO:0000313" key="2">
    <source>
        <dbReference type="EMBL" id="RUT07233.1"/>
    </source>
</evidence>
<dbReference type="AlphaFoldDB" id="A0A3S1AR10"/>
<dbReference type="RefSeq" id="WP_127081060.1">
    <property type="nucleotide sequence ID" value="NZ_RSCL01000005.1"/>
</dbReference>
<dbReference type="SUPFAM" id="SSF54373">
    <property type="entry name" value="FAD-linked reductases, C-terminal domain"/>
    <property type="match status" value="1"/>
</dbReference>
<gene>
    <name evidence="2" type="ORF">DSM106972_024940</name>
</gene>
<dbReference type="PRINTS" id="PR00419">
    <property type="entry name" value="ADXRDTASE"/>
</dbReference>
<dbReference type="Pfam" id="PF01593">
    <property type="entry name" value="Amino_oxidase"/>
    <property type="match status" value="2"/>
</dbReference>
<dbReference type="Gene3D" id="3.50.50.60">
    <property type="entry name" value="FAD/NAD(P)-binding domain"/>
    <property type="match status" value="1"/>
</dbReference>
<organism evidence="2 3">
    <name type="scientific">Dulcicalothrix desertica PCC 7102</name>
    <dbReference type="NCBI Taxonomy" id="232991"/>
    <lineage>
        <taxon>Bacteria</taxon>
        <taxon>Bacillati</taxon>
        <taxon>Cyanobacteriota</taxon>
        <taxon>Cyanophyceae</taxon>
        <taxon>Nostocales</taxon>
        <taxon>Calotrichaceae</taxon>
        <taxon>Dulcicalothrix</taxon>
    </lineage>
</organism>
<dbReference type="GO" id="GO:0009063">
    <property type="term" value="P:amino acid catabolic process"/>
    <property type="evidence" value="ECO:0007669"/>
    <property type="project" value="TreeGrafter"/>
</dbReference>
<reference evidence="2" key="1">
    <citation type="submission" date="2018-12" db="EMBL/GenBank/DDBJ databases">
        <authorList>
            <person name="Will S."/>
            <person name="Neumann-Schaal M."/>
            <person name="Henke P."/>
        </authorList>
    </citation>
    <scope>NUCLEOTIDE SEQUENCE</scope>
    <source>
        <strain evidence="2">PCC 7102</strain>
    </source>
</reference>
<accession>A0A3S1AR10</accession>
<name>A0A3S1AR10_9CYAN</name>
<dbReference type="InterPro" id="IPR002937">
    <property type="entry name" value="Amino_oxidase"/>
</dbReference>
<dbReference type="SUPFAM" id="SSF51905">
    <property type="entry name" value="FAD/NAD(P)-binding domain"/>
    <property type="match status" value="1"/>
</dbReference>
<dbReference type="Gene3D" id="3.90.660.10">
    <property type="match status" value="1"/>
</dbReference>
<dbReference type="InterPro" id="IPR050281">
    <property type="entry name" value="Flavin_monoamine_oxidase"/>
</dbReference>
<feature type="domain" description="Amine oxidase" evidence="1">
    <location>
        <begin position="67"/>
        <end position="158"/>
    </location>
</feature>
<dbReference type="PANTHER" id="PTHR10742">
    <property type="entry name" value="FLAVIN MONOAMINE OXIDASE"/>
    <property type="match status" value="1"/>
</dbReference>
<dbReference type="GO" id="GO:0001716">
    <property type="term" value="F:L-amino-acid oxidase activity"/>
    <property type="evidence" value="ECO:0007669"/>
    <property type="project" value="TreeGrafter"/>
</dbReference>
<keyword evidence="3" id="KW-1185">Reference proteome</keyword>
<evidence type="ECO:0000313" key="3">
    <source>
        <dbReference type="Proteomes" id="UP000271624"/>
    </source>
</evidence>
<proteinExistence type="predicted"/>
<keyword evidence="2" id="KW-0503">Monooxygenase</keyword>
<protein>
    <submittedName>
        <fullName evidence="2">Tryptophan 2-monooxygenase</fullName>
    </submittedName>
</protein>
<feature type="domain" description="Amine oxidase" evidence="1">
    <location>
        <begin position="370"/>
        <end position="613"/>
    </location>
</feature>
<dbReference type="Gene3D" id="1.10.405.40">
    <property type="match status" value="1"/>
</dbReference>